<evidence type="ECO:0000256" key="2">
    <source>
        <dbReference type="ARBA" id="ARBA00022741"/>
    </source>
</evidence>
<keyword evidence="8" id="KW-0723">Serine/threonine-protein kinase</keyword>
<dbReference type="PANTHER" id="PTHR43289:SF34">
    <property type="entry name" value="SERINE_THREONINE-PROTEIN KINASE YBDM-RELATED"/>
    <property type="match status" value="1"/>
</dbReference>
<keyword evidence="6" id="KW-0812">Transmembrane</keyword>
<evidence type="ECO:0000256" key="1">
    <source>
        <dbReference type="ARBA" id="ARBA00022679"/>
    </source>
</evidence>
<accession>A0A1M4U5L6</accession>
<dbReference type="InterPro" id="IPR011990">
    <property type="entry name" value="TPR-like_helical_dom_sf"/>
</dbReference>
<dbReference type="GO" id="GO:0004674">
    <property type="term" value="F:protein serine/threonine kinase activity"/>
    <property type="evidence" value="ECO:0007669"/>
    <property type="project" value="UniProtKB-KW"/>
</dbReference>
<feature type="transmembrane region" description="Helical" evidence="6">
    <location>
        <begin position="201"/>
        <end position="220"/>
    </location>
</feature>
<dbReference type="EMBL" id="FQUU01000002">
    <property type="protein sequence ID" value="SHE52039.1"/>
    <property type="molecule type" value="Genomic_DNA"/>
</dbReference>
<keyword evidence="6" id="KW-1133">Transmembrane helix</keyword>
<dbReference type="SMART" id="SM00220">
    <property type="entry name" value="S_TKc"/>
    <property type="match status" value="1"/>
</dbReference>
<keyword evidence="2" id="KW-0547">Nucleotide-binding</keyword>
<dbReference type="PANTHER" id="PTHR43289">
    <property type="entry name" value="MITOGEN-ACTIVATED PROTEIN KINASE KINASE KINASE 20-RELATED"/>
    <property type="match status" value="1"/>
</dbReference>
<feature type="transmembrane region" description="Helical" evidence="6">
    <location>
        <begin position="364"/>
        <end position="382"/>
    </location>
</feature>
<dbReference type="Gene3D" id="1.10.510.10">
    <property type="entry name" value="Transferase(Phosphotransferase) domain 1"/>
    <property type="match status" value="1"/>
</dbReference>
<dbReference type="GO" id="GO:0005524">
    <property type="term" value="F:ATP binding"/>
    <property type="evidence" value="ECO:0007669"/>
    <property type="project" value="UniProtKB-KW"/>
</dbReference>
<proteinExistence type="predicted"/>
<evidence type="ECO:0000313" key="8">
    <source>
        <dbReference type="EMBL" id="SHE52039.1"/>
    </source>
</evidence>
<dbReference type="Proteomes" id="UP000184048">
    <property type="component" value="Unassembled WGS sequence"/>
</dbReference>
<keyword evidence="6" id="KW-0472">Membrane</keyword>
<evidence type="ECO:0000256" key="6">
    <source>
        <dbReference type="SAM" id="Phobius"/>
    </source>
</evidence>
<keyword evidence="5" id="KW-0175">Coiled coil</keyword>
<dbReference type="SUPFAM" id="SSF56112">
    <property type="entry name" value="Protein kinase-like (PK-like)"/>
    <property type="match status" value="1"/>
</dbReference>
<evidence type="ECO:0000256" key="3">
    <source>
        <dbReference type="ARBA" id="ARBA00022777"/>
    </source>
</evidence>
<dbReference type="InterPro" id="IPR011009">
    <property type="entry name" value="Kinase-like_dom_sf"/>
</dbReference>
<dbReference type="CDD" id="cd14014">
    <property type="entry name" value="STKc_PknB_like"/>
    <property type="match status" value="1"/>
</dbReference>
<dbReference type="SUPFAM" id="SSF81901">
    <property type="entry name" value="HCP-like"/>
    <property type="match status" value="1"/>
</dbReference>
<keyword evidence="3 8" id="KW-0418">Kinase</keyword>
<evidence type="ECO:0000313" key="9">
    <source>
        <dbReference type="Proteomes" id="UP000184048"/>
    </source>
</evidence>
<protein>
    <submittedName>
        <fullName evidence="8">Serine/threonine protein kinase</fullName>
    </submittedName>
</protein>
<dbReference type="InterPro" id="IPR000719">
    <property type="entry name" value="Prot_kinase_dom"/>
</dbReference>
<evidence type="ECO:0000259" key="7">
    <source>
        <dbReference type="PROSITE" id="PS50011"/>
    </source>
</evidence>
<evidence type="ECO:0000256" key="5">
    <source>
        <dbReference type="SAM" id="Coils"/>
    </source>
</evidence>
<reference evidence="8 9" key="1">
    <citation type="submission" date="2016-11" db="EMBL/GenBank/DDBJ databases">
        <authorList>
            <person name="Jaros S."/>
            <person name="Januszkiewicz K."/>
            <person name="Wedrychowicz H."/>
        </authorList>
    </citation>
    <scope>NUCLEOTIDE SEQUENCE [LARGE SCALE GENOMIC DNA]</scope>
    <source>
        <strain evidence="8 9">DSM 18119</strain>
    </source>
</reference>
<organism evidence="8 9">
    <name type="scientific">Flavisolibacter ginsengisoli DSM 18119</name>
    <dbReference type="NCBI Taxonomy" id="1121884"/>
    <lineage>
        <taxon>Bacteria</taxon>
        <taxon>Pseudomonadati</taxon>
        <taxon>Bacteroidota</taxon>
        <taxon>Chitinophagia</taxon>
        <taxon>Chitinophagales</taxon>
        <taxon>Chitinophagaceae</taxon>
        <taxon>Flavisolibacter</taxon>
    </lineage>
</organism>
<dbReference type="AlphaFoldDB" id="A0A1M4U5L6"/>
<keyword evidence="9" id="KW-1185">Reference proteome</keyword>
<dbReference type="Pfam" id="PF00069">
    <property type="entry name" value="Pkinase"/>
    <property type="match status" value="1"/>
</dbReference>
<dbReference type="RefSeq" id="WP_072833699.1">
    <property type="nucleotide sequence ID" value="NZ_FQUU01000002.1"/>
</dbReference>
<keyword evidence="1" id="KW-0808">Transferase</keyword>
<gene>
    <name evidence="8" type="ORF">SAMN02745131_00534</name>
</gene>
<evidence type="ECO:0000256" key="4">
    <source>
        <dbReference type="ARBA" id="ARBA00022840"/>
    </source>
</evidence>
<dbReference type="PROSITE" id="PS50011">
    <property type="entry name" value="PROTEIN_KINASE_DOM"/>
    <property type="match status" value="1"/>
</dbReference>
<name>A0A1M4U5L6_9BACT</name>
<dbReference type="STRING" id="1121884.SAMN02745131_00534"/>
<dbReference type="OrthoDB" id="9813021at2"/>
<sequence>MARVFTITEGLENMGALKTGGQGSVYKARRIGEIISAVKLLPTPIYSETIDDKHFTDFQNEVNKLKKVNQDPNPNVVKIISSGITDTGNFPFIEMEFIEGPDLEELLKSPHDPVFTIKEIIKVAEHLSNALSHCHKADVKHGDVKSNNVKFNIHSGNYILLDFGMAMMSDEQRRTSLRQAGAIEFMAPEQNDGKMLFQTDIYSFGIILYELVAGIVPFPLADRGETSRNKVMVAHMESPVPDILALRRQHLPATWANDKKEREMQVPEWLLRMIDKCLEKKPDNRFVNGTELHNFVVYHSTSPANYNQVATEALKTLEKETARLRKENEELQRSLFKFQQSKIPVQHVGNNIPGQHKKRGAGKWLWLLVIVVALAFIAYTFISSEPVENNKPVQETQATASQPVKPRTIIGQYKVQVPRAYFHNEPDPSSRRGAYLIPSNDVITALDEKNGFIYTEFTNNKGQTSKGWVQKTDLVTLDEWHRQDSAQQAVRLKQEDINSQLQDARTFLANNEIKEALYIYDYLAQQDVPEAMYQWGNMALQRKNDAIDCKEGWNWVQKASDKGYVPAKRTLGFLYLFADSDEILKINDYDNCQYERNVFKGTKLLTEAMFSGDTTAKRLLDELNIRKKDSTEVQVAQ</sequence>
<feature type="domain" description="Protein kinase" evidence="7">
    <location>
        <begin position="11"/>
        <end position="296"/>
    </location>
</feature>
<dbReference type="Gene3D" id="1.25.40.10">
    <property type="entry name" value="Tetratricopeptide repeat domain"/>
    <property type="match status" value="1"/>
</dbReference>
<keyword evidence="4" id="KW-0067">ATP-binding</keyword>
<feature type="coiled-coil region" evidence="5">
    <location>
        <begin position="307"/>
        <end position="334"/>
    </location>
</feature>